<reference evidence="2" key="1">
    <citation type="submission" date="2016-12" db="EMBL/GenBank/DDBJ databases">
        <authorList>
            <person name="Varghese N."/>
            <person name="Submissions S."/>
        </authorList>
    </citation>
    <scope>NUCLEOTIDE SEQUENCE [LARGE SCALE GENOMIC DNA]</scope>
    <source>
        <strain evidence="2">DSM 25035</strain>
    </source>
</reference>
<dbReference type="RefSeq" id="WP_073571300.1">
    <property type="nucleotide sequence ID" value="NZ_FRXN01000002.1"/>
</dbReference>
<name>A0A1M7ZAC8_9BACT</name>
<gene>
    <name evidence="1" type="ORF">SAMN04488108_1646</name>
</gene>
<sequence length="122" mass="14202">MIQPGKSIRTFIGAKNFEESCRFYETLEFQLNHHGKGFAYVSISPEIGFYLQDYYVKSWCENSMVFLEVEDLEAYLEKIISLDLPEKFPGVKVSPIRKDTWGNEFFIHDPAGVLWHIGQFTP</sequence>
<evidence type="ECO:0008006" key="3">
    <source>
        <dbReference type="Google" id="ProtNLM"/>
    </source>
</evidence>
<dbReference type="STRING" id="1073327.SAMN04488108_1646"/>
<dbReference type="EMBL" id="FRXN01000002">
    <property type="protein sequence ID" value="SHO61877.1"/>
    <property type="molecule type" value="Genomic_DNA"/>
</dbReference>
<dbReference type="AlphaFoldDB" id="A0A1M7ZAC8"/>
<proteinExistence type="predicted"/>
<evidence type="ECO:0000313" key="1">
    <source>
        <dbReference type="EMBL" id="SHO61877.1"/>
    </source>
</evidence>
<accession>A0A1M7ZAC8</accession>
<organism evidence="1 2">
    <name type="scientific">Algoriphagus zhangzhouensis</name>
    <dbReference type="NCBI Taxonomy" id="1073327"/>
    <lineage>
        <taxon>Bacteria</taxon>
        <taxon>Pseudomonadati</taxon>
        <taxon>Bacteroidota</taxon>
        <taxon>Cytophagia</taxon>
        <taxon>Cytophagales</taxon>
        <taxon>Cyclobacteriaceae</taxon>
        <taxon>Algoriphagus</taxon>
    </lineage>
</organism>
<evidence type="ECO:0000313" key="2">
    <source>
        <dbReference type="Proteomes" id="UP000184609"/>
    </source>
</evidence>
<dbReference type="SUPFAM" id="SSF54593">
    <property type="entry name" value="Glyoxalase/Bleomycin resistance protein/Dihydroxybiphenyl dioxygenase"/>
    <property type="match status" value="1"/>
</dbReference>
<dbReference type="OrthoDB" id="674527at2"/>
<dbReference type="Gene3D" id="3.10.180.10">
    <property type="entry name" value="2,3-Dihydroxybiphenyl 1,2-Dioxygenase, domain 1"/>
    <property type="match status" value="1"/>
</dbReference>
<protein>
    <recommendedName>
        <fullName evidence="3">Glyoxalase</fullName>
    </recommendedName>
</protein>
<dbReference type="Proteomes" id="UP000184609">
    <property type="component" value="Unassembled WGS sequence"/>
</dbReference>
<dbReference type="InterPro" id="IPR029068">
    <property type="entry name" value="Glyas_Bleomycin-R_OHBP_Dase"/>
</dbReference>
<keyword evidence="2" id="KW-1185">Reference proteome</keyword>